<reference evidence="9" key="1">
    <citation type="submission" date="2023-03" db="EMBL/GenBank/DDBJ databases">
        <title>Massive genome expansion in bonnet fungi (Mycena s.s.) driven by repeated elements and novel gene families across ecological guilds.</title>
        <authorList>
            <consortium name="Lawrence Berkeley National Laboratory"/>
            <person name="Harder C.B."/>
            <person name="Miyauchi S."/>
            <person name="Viragh M."/>
            <person name="Kuo A."/>
            <person name="Thoen E."/>
            <person name="Andreopoulos B."/>
            <person name="Lu D."/>
            <person name="Skrede I."/>
            <person name="Drula E."/>
            <person name="Henrissat B."/>
            <person name="Morin E."/>
            <person name="Kohler A."/>
            <person name="Barry K."/>
            <person name="LaButti K."/>
            <person name="Morin E."/>
            <person name="Salamov A."/>
            <person name="Lipzen A."/>
            <person name="Mereny Z."/>
            <person name="Hegedus B."/>
            <person name="Baldrian P."/>
            <person name="Stursova M."/>
            <person name="Weitz H."/>
            <person name="Taylor A."/>
            <person name="Grigoriev I.V."/>
            <person name="Nagy L.G."/>
            <person name="Martin F."/>
            <person name="Kauserud H."/>
        </authorList>
    </citation>
    <scope>NUCLEOTIDE SEQUENCE</scope>
    <source>
        <strain evidence="9">CBHHK188m</strain>
    </source>
</reference>
<evidence type="ECO:0000256" key="1">
    <source>
        <dbReference type="ARBA" id="ARBA00004141"/>
    </source>
</evidence>
<evidence type="ECO:0000313" key="10">
    <source>
        <dbReference type="Proteomes" id="UP001215280"/>
    </source>
</evidence>
<dbReference type="GO" id="GO:0016020">
    <property type="term" value="C:membrane"/>
    <property type="evidence" value="ECO:0007669"/>
    <property type="project" value="UniProtKB-SubCell"/>
</dbReference>
<feature type="transmembrane region" description="Helical" evidence="7">
    <location>
        <begin position="30"/>
        <end position="50"/>
    </location>
</feature>
<name>A0AAD7MYH4_9AGAR</name>
<dbReference type="Proteomes" id="UP001215280">
    <property type="component" value="Unassembled WGS sequence"/>
</dbReference>
<dbReference type="PROSITE" id="PS50850">
    <property type="entry name" value="MFS"/>
    <property type="match status" value="1"/>
</dbReference>
<evidence type="ECO:0000256" key="5">
    <source>
        <dbReference type="ARBA" id="ARBA00023136"/>
    </source>
</evidence>
<evidence type="ECO:0000256" key="4">
    <source>
        <dbReference type="ARBA" id="ARBA00022989"/>
    </source>
</evidence>
<proteinExistence type="predicted"/>
<dbReference type="AlphaFoldDB" id="A0AAD7MYH4"/>
<feature type="transmembrane region" description="Helical" evidence="7">
    <location>
        <begin position="70"/>
        <end position="90"/>
    </location>
</feature>
<dbReference type="Gene3D" id="1.20.1250.20">
    <property type="entry name" value="MFS general substrate transporter like domains"/>
    <property type="match status" value="1"/>
</dbReference>
<comment type="subcellular location">
    <subcellularLocation>
        <location evidence="1">Membrane</location>
        <topology evidence="1">Multi-pass membrane protein</topology>
    </subcellularLocation>
</comment>
<feature type="transmembrane region" description="Helical" evidence="7">
    <location>
        <begin position="203"/>
        <end position="225"/>
    </location>
</feature>
<gene>
    <name evidence="9" type="ORF">DFH07DRAFT_892888</name>
</gene>
<keyword evidence="2" id="KW-0813">Transport</keyword>
<keyword evidence="5 7" id="KW-0472">Membrane</keyword>
<organism evidence="9 10">
    <name type="scientific">Mycena maculata</name>
    <dbReference type="NCBI Taxonomy" id="230809"/>
    <lineage>
        <taxon>Eukaryota</taxon>
        <taxon>Fungi</taxon>
        <taxon>Dikarya</taxon>
        <taxon>Basidiomycota</taxon>
        <taxon>Agaricomycotina</taxon>
        <taxon>Agaricomycetes</taxon>
        <taxon>Agaricomycetidae</taxon>
        <taxon>Agaricales</taxon>
        <taxon>Marasmiineae</taxon>
        <taxon>Mycenaceae</taxon>
        <taxon>Mycena</taxon>
    </lineage>
</organism>
<dbReference type="SUPFAM" id="SSF103473">
    <property type="entry name" value="MFS general substrate transporter"/>
    <property type="match status" value="1"/>
</dbReference>
<evidence type="ECO:0000256" key="3">
    <source>
        <dbReference type="ARBA" id="ARBA00022692"/>
    </source>
</evidence>
<feature type="transmembrane region" description="Helical" evidence="7">
    <location>
        <begin position="458"/>
        <end position="478"/>
    </location>
</feature>
<evidence type="ECO:0000259" key="8">
    <source>
        <dbReference type="PROSITE" id="PS50850"/>
    </source>
</evidence>
<evidence type="ECO:0000256" key="7">
    <source>
        <dbReference type="SAM" id="Phobius"/>
    </source>
</evidence>
<feature type="compositionally biased region" description="Basic and acidic residues" evidence="6">
    <location>
        <begin position="1"/>
        <end position="19"/>
    </location>
</feature>
<dbReference type="InterPro" id="IPR011701">
    <property type="entry name" value="MFS"/>
</dbReference>
<feature type="transmembrane region" description="Helical" evidence="7">
    <location>
        <begin position="102"/>
        <end position="120"/>
    </location>
</feature>
<dbReference type="InterPro" id="IPR036259">
    <property type="entry name" value="MFS_trans_sf"/>
</dbReference>
<sequence>MHDDEARAQSGGERAEAASKKPTPIPKFQVFILLFIQFAEPITALVIYPFVVQFVRDTGITGGDEAKTGFYAGLLESAFFLAESFTVFHFGRMSDIYGRRPTLLLAPVGLGIAMLGFGLSKTFWTLFLFRCAQGAFNGNIGVAKTVMNEISDSSNAADIFSLIPLMWSVGATMSPFMGGVLANPAAKWPDTLGKIHFLWTHPYFLPCAVAACIAFISFAFAFVGLRETLPSAIARQNKKHKKRNDFASDTDPLLPTPGHLVEQPDTAESMLPLRDLLTRPVLIAVLNHGLLCFCDMSYESLLPLVYATPIGLGGLGLKPYDIGLIMGVCGICNALVQTFLGGRVIRYFGPRRIFTASFCALILAFSAYPLLSFFAERAGRIDTAVVVVLVFQLSCSFFLYFAFSTGMIFIMDAVPNKASVGSVSGLAQMVGTTLRSLAPSFASSLFSLSVKNNLAGGYMVYIILVGLTLGAVRCSFLLPRQLRSESENQR</sequence>
<accession>A0AAD7MYH4</accession>
<protein>
    <submittedName>
        <fullName evidence="9">Major facilitator superfamily multidrug-resistance, DHA1 sub-family</fullName>
    </submittedName>
</protein>
<keyword evidence="4 7" id="KW-1133">Transmembrane helix</keyword>
<feature type="domain" description="Major facilitator superfamily (MFS) profile" evidence="8">
    <location>
        <begin position="29"/>
        <end position="483"/>
    </location>
</feature>
<feature type="transmembrane region" description="Helical" evidence="7">
    <location>
        <begin position="383"/>
        <end position="411"/>
    </location>
</feature>
<feature type="transmembrane region" description="Helical" evidence="7">
    <location>
        <begin position="159"/>
        <end position="183"/>
    </location>
</feature>
<feature type="region of interest" description="Disordered" evidence="6">
    <location>
        <begin position="1"/>
        <end position="20"/>
    </location>
</feature>
<keyword evidence="10" id="KW-1185">Reference proteome</keyword>
<dbReference type="Pfam" id="PF07690">
    <property type="entry name" value="MFS_1"/>
    <property type="match status" value="1"/>
</dbReference>
<evidence type="ECO:0000313" key="9">
    <source>
        <dbReference type="EMBL" id="KAJ7737770.1"/>
    </source>
</evidence>
<dbReference type="EMBL" id="JARJLG010000141">
    <property type="protein sequence ID" value="KAJ7737770.1"/>
    <property type="molecule type" value="Genomic_DNA"/>
</dbReference>
<dbReference type="GO" id="GO:0022857">
    <property type="term" value="F:transmembrane transporter activity"/>
    <property type="evidence" value="ECO:0007669"/>
    <property type="project" value="InterPro"/>
</dbReference>
<dbReference type="PANTHER" id="PTHR23504">
    <property type="entry name" value="MAJOR FACILITATOR SUPERFAMILY DOMAIN-CONTAINING PROTEIN 10"/>
    <property type="match status" value="1"/>
</dbReference>
<keyword evidence="3 7" id="KW-0812">Transmembrane</keyword>
<dbReference type="InterPro" id="IPR020846">
    <property type="entry name" value="MFS_dom"/>
</dbReference>
<feature type="transmembrane region" description="Helical" evidence="7">
    <location>
        <begin position="353"/>
        <end position="371"/>
    </location>
</feature>
<evidence type="ECO:0000256" key="2">
    <source>
        <dbReference type="ARBA" id="ARBA00022448"/>
    </source>
</evidence>
<comment type="caution">
    <text evidence="9">The sequence shown here is derived from an EMBL/GenBank/DDBJ whole genome shotgun (WGS) entry which is preliminary data.</text>
</comment>
<evidence type="ECO:0000256" key="6">
    <source>
        <dbReference type="SAM" id="MobiDB-lite"/>
    </source>
</evidence>
<dbReference type="PANTHER" id="PTHR23504:SF15">
    <property type="entry name" value="MAJOR FACILITATOR SUPERFAMILY (MFS) PROFILE DOMAIN-CONTAINING PROTEIN"/>
    <property type="match status" value="1"/>
</dbReference>